<protein>
    <submittedName>
        <fullName evidence="1">Phage terminase small subunit P27 family</fullName>
    </submittedName>
</protein>
<gene>
    <name evidence="1" type="ORF">H8718_19615</name>
</gene>
<comment type="caution">
    <text evidence="1">The sequence shown here is derived from an EMBL/GenBank/DDBJ whole genome shotgun (WGS) entry which is preliminary data.</text>
</comment>
<evidence type="ECO:0000313" key="2">
    <source>
        <dbReference type="Proteomes" id="UP000655830"/>
    </source>
</evidence>
<reference evidence="1" key="1">
    <citation type="submission" date="2020-08" db="EMBL/GenBank/DDBJ databases">
        <title>Genome public.</title>
        <authorList>
            <person name="Liu C."/>
            <person name="Sun Q."/>
        </authorList>
    </citation>
    <scope>NUCLEOTIDE SEQUENCE</scope>
    <source>
        <strain evidence="1">NSJ-12</strain>
    </source>
</reference>
<dbReference type="NCBIfam" id="TIGR01558">
    <property type="entry name" value="sm_term_P27"/>
    <property type="match status" value="1"/>
</dbReference>
<dbReference type="EMBL" id="JACRSY010000074">
    <property type="protein sequence ID" value="MBC8581685.1"/>
    <property type="molecule type" value="Genomic_DNA"/>
</dbReference>
<dbReference type="Proteomes" id="UP000655830">
    <property type="component" value="Unassembled WGS sequence"/>
</dbReference>
<name>A0A926ENI8_9FIRM</name>
<keyword evidence="2" id="KW-1185">Reference proteome</keyword>
<dbReference type="InterPro" id="IPR006448">
    <property type="entry name" value="Phage_term_ssu_P27"/>
</dbReference>
<dbReference type="RefSeq" id="WP_249334730.1">
    <property type="nucleotide sequence ID" value="NZ_JACRSY010000074.1"/>
</dbReference>
<accession>A0A926ENI8</accession>
<sequence length="153" mass="17149">MPKPAKSVKLNNKNFTKAERELRENIEETLMSADSMVYDIPSELTRKKEKDLYEFIVENMRASGVLCNLDVQLLICTVRACLHMNEAEADIKKNGIMIQGKKNAAIDIFNTYQKQFLACCSHLCLSPTARAKIGSLAVAQAENEDDDLDGYSV</sequence>
<organism evidence="1 2">
    <name type="scientific">Zhenhengia yiwuensis</name>
    <dbReference type="NCBI Taxonomy" id="2763666"/>
    <lineage>
        <taxon>Bacteria</taxon>
        <taxon>Bacillati</taxon>
        <taxon>Bacillota</taxon>
        <taxon>Clostridia</taxon>
        <taxon>Lachnospirales</taxon>
        <taxon>Lachnospiraceae</taxon>
        <taxon>Zhenhengia</taxon>
    </lineage>
</organism>
<dbReference type="Pfam" id="PF05119">
    <property type="entry name" value="Terminase_4"/>
    <property type="match status" value="1"/>
</dbReference>
<evidence type="ECO:0000313" key="1">
    <source>
        <dbReference type="EMBL" id="MBC8581685.1"/>
    </source>
</evidence>
<dbReference type="AlphaFoldDB" id="A0A926ENI8"/>
<proteinExistence type="predicted"/>